<dbReference type="InterPro" id="IPR036250">
    <property type="entry name" value="AcylCo_DH-like_C"/>
</dbReference>
<feature type="domain" description="Acyl-CoA oxidase/dehydrogenase middle" evidence="4">
    <location>
        <begin position="136"/>
        <end position="213"/>
    </location>
</feature>
<evidence type="ECO:0000256" key="3">
    <source>
        <dbReference type="SAM" id="MobiDB-lite"/>
    </source>
</evidence>
<evidence type="ECO:0000256" key="2">
    <source>
        <dbReference type="ARBA" id="ARBA00023002"/>
    </source>
</evidence>
<dbReference type="InterPro" id="IPR037069">
    <property type="entry name" value="AcylCoA_DH/ox_N_sf"/>
</dbReference>
<dbReference type="InterPro" id="IPR013107">
    <property type="entry name" value="Acyl-CoA_DH_C"/>
</dbReference>
<protein>
    <submittedName>
        <fullName evidence="6">Acyl-CoA dehydrogenase family protein</fullName>
    </submittedName>
</protein>
<comment type="caution">
    <text evidence="6">The sequence shown here is derived from an EMBL/GenBank/DDBJ whole genome shotgun (WGS) entry which is preliminary data.</text>
</comment>
<dbReference type="GO" id="GO:0016712">
    <property type="term" value="F:oxidoreductase activity, acting on paired donors, with incorporation or reduction of molecular oxygen, reduced flavin or flavoprotein as one donor, and incorporation of one atom of oxygen"/>
    <property type="evidence" value="ECO:0007669"/>
    <property type="project" value="TreeGrafter"/>
</dbReference>
<dbReference type="Gene3D" id="1.10.540.10">
    <property type="entry name" value="Acyl-CoA dehydrogenase/oxidase, N-terminal domain"/>
    <property type="match status" value="1"/>
</dbReference>
<dbReference type="SUPFAM" id="SSF47203">
    <property type="entry name" value="Acyl-CoA dehydrogenase C-terminal domain-like"/>
    <property type="match status" value="1"/>
</dbReference>
<evidence type="ECO:0000313" key="6">
    <source>
        <dbReference type="EMBL" id="MBS4183527.1"/>
    </source>
</evidence>
<keyword evidence="1" id="KW-0285">Flavoprotein</keyword>
<dbReference type="Pfam" id="PF02770">
    <property type="entry name" value="Acyl-CoA_dh_M"/>
    <property type="match status" value="1"/>
</dbReference>
<dbReference type="GO" id="GO:0003995">
    <property type="term" value="F:acyl-CoA dehydrogenase activity"/>
    <property type="evidence" value="ECO:0007669"/>
    <property type="project" value="TreeGrafter"/>
</dbReference>
<feature type="region of interest" description="Disordered" evidence="3">
    <location>
        <begin position="401"/>
        <end position="433"/>
    </location>
</feature>
<dbReference type="PANTHER" id="PTHR48083:SF19">
    <property type="entry name" value="FLAVIN-DEPENDENT MONOOXYGENASE, OXYGENASE SUBUNIT HSAA"/>
    <property type="match status" value="1"/>
</dbReference>
<evidence type="ECO:0000259" key="5">
    <source>
        <dbReference type="Pfam" id="PF08028"/>
    </source>
</evidence>
<dbReference type="InterPro" id="IPR050741">
    <property type="entry name" value="Acyl-CoA_dehydrogenase"/>
</dbReference>
<sequence length="433" mass="47043">MCPSEIPADDRYERLVEPLRPVFERIGVDALERERDERLATEQLGWLVDAGFARWRTPVTWGGVGARLSDLFRAVAELAEVDPNLAHVWRNHFSFVEDRVHAEGTPFDRAVVDRLGAGEIVGGGWSETPNAAGEPITTRLVRDPAGGWRVTGRKFYSTGSVYARWVTVMALDDQGEEVVALVDARDPGVEVGDDWDGFGQRITGSGSVTYTDVHVPDERVLPYATRYPYQEQYYQTFMHAVLVGIGRAALRDAVAALRARARGHRNGTTVRPTDDPELLGVIGSVAARVHAADATFVASLGPIDDAVDRHTTLRAAGGDPDADPALRVALERSWIAVAQTQAVVTDAVLESTTLVFDALGSSGTFRSLGLDRHWRNARTLASHNPRVHKRRIVGDLLVNGASPLDREAPTPETDRTGGRAAAPDEPVGATARA</sequence>
<proteinExistence type="predicted"/>
<feature type="domain" description="Acyl-CoA dehydrogenase C-terminal" evidence="5">
    <location>
        <begin position="240"/>
        <end position="383"/>
    </location>
</feature>
<reference evidence="6" key="1">
    <citation type="submission" date="2021-05" db="EMBL/GenBank/DDBJ databases">
        <title>Novel Bacillus species.</title>
        <authorList>
            <person name="Liu G."/>
        </authorList>
    </citation>
    <scope>NUCLEOTIDE SEQUENCE</scope>
    <source>
        <strain evidence="6">FJAT-50051</strain>
    </source>
</reference>
<keyword evidence="2" id="KW-0560">Oxidoreductase</keyword>
<evidence type="ECO:0000256" key="1">
    <source>
        <dbReference type="ARBA" id="ARBA00022630"/>
    </source>
</evidence>
<accession>A0A942T1B2</accession>
<dbReference type="InterPro" id="IPR046373">
    <property type="entry name" value="Acyl-CoA_Oxase/DH_mid-dom_sf"/>
</dbReference>
<dbReference type="GO" id="GO:0005737">
    <property type="term" value="C:cytoplasm"/>
    <property type="evidence" value="ECO:0007669"/>
    <property type="project" value="TreeGrafter"/>
</dbReference>
<organism evidence="6">
    <name type="scientific">Neobacillus citreus</name>
    <dbReference type="NCBI Taxonomy" id="2833578"/>
    <lineage>
        <taxon>Bacteria</taxon>
        <taxon>Bacillati</taxon>
        <taxon>Bacillota</taxon>
        <taxon>Bacilli</taxon>
        <taxon>Bacillales</taxon>
        <taxon>Bacillaceae</taxon>
        <taxon>Neobacillus</taxon>
    </lineage>
</organism>
<dbReference type="PIRSF" id="PIRSF016578">
    <property type="entry name" value="HsaA"/>
    <property type="match status" value="1"/>
</dbReference>
<feature type="compositionally biased region" description="Basic and acidic residues" evidence="3">
    <location>
        <begin position="404"/>
        <end position="417"/>
    </location>
</feature>
<dbReference type="Gene3D" id="1.20.140.10">
    <property type="entry name" value="Butyryl-CoA Dehydrogenase, subunit A, domain 3"/>
    <property type="match status" value="1"/>
</dbReference>
<dbReference type="SUPFAM" id="SSF56645">
    <property type="entry name" value="Acyl-CoA dehydrogenase NM domain-like"/>
    <property type="match status" value="1"/>
</dbReference>
<gene>
    <name evidence="6" type="ORF">KHB02_19225</name>
</gene>
<dbReference type="InterPro" id="IPR009100">
    <property type="entry name" value="AcylCoA_DH/oxidase_NM_dom_sf"/>
</dbReference>
<dbReference type="InterPro" id="IPR006091">
    <property type="entry name" value="Acyl-CoA_Oxase/DH_mid-dom"/>
</dbReference>
<dbReference type="EMBL" id="JAGYPE010000003">
    <property type="protein sequence ID" value="MBS4183527.1"/>
    <property type="molecule type" value="Genomic_DNA"/>
</dbReference>
<evidence type="ECO:0000259" key="4">
    <source>
        <dbReference type="Pfam" id="PF02770"/>
    </source>
</evidence>
<dbReference type="AlphaFoldDB" id="A0A942T1B2"/>
<dbReference type="Pfam" id="PF08028">
    <property type="entry name" value="Acyl-CoA_dh_2"/>
    <property type="match status" value="1"/>
</dbReference>
<dbReference type="PANTHER" id="PTHR48083">
    <property type="entry name" value="MEDIUM-CHAIN SPECIFIC ACYL-COA DEHYDROGENASE, MITOCHONDRIAL-RELATED"/>
    <property type="match status" value="1"/>
</dbReference>
<dbReference type="Gene3D" id="2.40.110.10">
    <property type="entry name" value="Butyryl-CoA Dehydrogenase, subunit A, domain 2"/>
    <property type="match status" value="1"/>
</dbReference>
<name>A0A942T1B2_9BACI</name>
<dbReference type="GO" id="GO:0050660">
    <property type="term" value="F:flavin adenine dinucleotide binding"/>
    <property type="evidence" value="ECO:0007669"/>
    <property type="project" value="InterPro"/>
</dbReference>
<dbReference type="GO" id="GO:0033539">
    <property type="term" value="P:fatty acid beta-oxidation using acyl-CoA dehydrogenase"/>
    <property type="evidence" value="ECO:0007669"/>
    <property type="project" value="TreeGrafter"/>
</dbReference>